<protein>
    <submittedName>
        <fullName evidence="1">Uncharacterized protein</fullName>
    </submittedName>
</protein>
<evidence type="ECO:0000313" key="2">
    <source>
        <dbReference type="Proteomes" id="UP000304953"/>
    </source>
</evidence>
<accession>A0AC61RPL2</accession>
<dbReference type="EMBL" id="SRYA01000081">
    <property type="protein sequence ID" value="TGY90853.1"/>
    <property type="molecule type" value="Genomic_DNA"/>
</dbReference>
<reference evidence="1" key="1">
    <citation type="submission" date="2019-04" db="EMBL/GenBank/DDBJ databases">
        <title>Microbes associate with the intestines of laboratory mice.</title>
        <authorList>
            <person name="Navarre W."/>
            <person name="Wong E."/>
            <person name="Huang K."/>
            <person name="Tropini C."/>
            <person name="Ng K."/>
            <person name="Yu B."/>
        </authorList>
    </citation>
    <scope>NUCLEOTIDE SEQUENCE</scope>
    <source>
        <strain evidence="1">NM01_1-7b</strain>
    </source>
</reference>
<proteinExistence type="predicted"/>
<keyword evidence="2" id="KW-1185">Reference proteome</keyword>
<comment type="caution">
    <text evidence="1">The sequence shown here is derived from an EMBL/GenBank/DDBJ whole genome shotgun (WGS) entry which is preliminary data.</text>
</comment>
<organism evidence="1 2">
    <name type="scientific">Petralouisia muris</name>
    <dbReference type="NCBI Taxonomy" id="3032872"/>
    <lineage>
        <taxon>Bacteria</taxon>
        <taxon>Bacillati</taxon>
        <taxon>Bacillota</taxon>
        <taxon>Clostridia</taxon>
        <taxon>Lachnospirales</taxon>
        <taxon>Lachnospiraceae</taxon>
        <taxon>Petralouisia</taxon>
    </lineage>
</organism>
<evidence type="ECO:0000313" key="1">
    <source>
        <dbReference type="EMBL" id="TGY90853.1"/>
    </source>
</evidence>
<name>A0AC61RPL2_9FIRM</name>
<sequence>MDKAHFEQIKQYGAMLAIVGHLHKRGLITDAERRKLTAKLQKKYRPAAGSAAGLSPALNNLTEKVLGKEDLDR</sequence>
<gene>
    <name evidence="1" type="ORF">E5329_24030</name>
</gene>
<dbReference type="Proteomes" id="UP000304953">
    <property type="component" value="Unassembled WGS sequence"/>
</dbReference>